<comment type="caution">
    <text evidence="2">The sequence shown here is derived from an EMBL/GenBank/DDBJ whole genome shotgun (WGS) entry which is preliminary data.</text>
</comment>
<dbReference type="SUPFAM" id="SSF52096">
    <property type="entry name" value="ClpP/crotonase"/>
    <property type="match status" value="1"/>
</dbReference>
<dbReference type="PANTHER" id="PTHR43802:SF1">
    <property type="entry name" value="IP11341P-RELATED"/>
    <property type="match status" value="1"/>
</dbReference>
<evidence type="ECO:0000313" key="3">
    <source>
        <dbReference type="Proteomes" id="UP000257139"/>
    </source>
</evidence>
<evidence type="ECO:0008006" key="4">
    <source>
        <dbReference type="Google" id="ProtNLM"/>
    </source>
</evidence>
<dbReference type="Gene3D" id="3.90.226.10">
    <property type="entry name" value="2-enoyl-CoA Hydratase, Chain A, domain 1"/>
    <property type="match status" value="1"/>
</dbReference>
<accession>A0A7Z7NRC6</accession>
<proteinExistence type="inferred from homology"/>
<name>A0A7Z7NRC6_9BURK</name>
<dbReference type="Proteomes" id="UP000257139">
    <property type="component" value="Unassembled WGS sequence"/>
</dbReference>
<gene>
    <name evidence="2" type="ORF">CBM2594_U10066</name>
</gene>
<sequence length="207" mass="22536">MSLPRQMISRKADGIGWVLFNDPQAMNAISMEMSAAIPEIIAAHDADPDIRVVILTGVGDRAFAAGSNISAFGRVRTNAAQNKAYHGLNEQSYNSVYECSKPTIAMIRGYCMGGGVDYAASCDIRIAADDAVFAVPAARLGLGYGYEGKFASIVLSVRHKLGICFSPRVATMRGRPFGLAWSTKSSRLQSWSRTPLPMQRWSLPMRR</sequence>
<evidence type="ECO:0000256" key="1">
    <source>
        <dbReference type="ARBA" id="ARBA00005254"/>
    </source>
</evidence>
<dbReference type="PANTHER" id="PTHR43802">
    <property type="entry name" value="ENOYL-COA HYDRATASE"/>
    <property type="match status" value="1"/>
</dbReference>
<dbReference type="InterPro" id="IPR029045">
    <property type="entry name" value="ClpP/crotonase-like_dom_sf"/>
</dbReference>
<dbReference type="InterPro" id="IPR001753">
    <property type="entry name" value="Enoyl-CoA_hydra/iso"/>
</dbReference>
<reference evidence="2 3" key="1">
    <citation type="submission" date="2018-01" db="EMBL/GenBank/DDBJ databases">
        <authorList>
            <person name="Clerissi C."/>
        </authorList>
    </citation>
    <scope>NUCLEOTIDE SEQUENCE [LARGE SCALE GENOMIC DNA]</scope>
    <source>
        <strain evidence="2">Cupriavidus taiwanensis STM 6021</strain>
    </source>
</reference>
<dbReference type="GO" id="GO:0003824">
    <property type="term" value="F:catalytic activity"/>
    <property type="evidence" value="ECO:0007669"/>
    <property type="project" value="UniProtKB-ARBA"/>
</dbReference>
<dbReference type="CDD" id="cd06558">
    <property type="entry name" value="crotonase-like"/>
    <property type="match status" value="1"/>
</dbReference>
<dbReference type="EMBL" id="OGUU01000045">
    <property type="protein sequence ID" value="SPC25565.1"/>
    <property type="molecule type" value="Genomic_DNA"/>
</dbReference>
<protein>
    <recommendedName>
        <fullName evidence="4">Enoyl-CoA hydratase</fullName>
    </recommendedName>
</protein>
<comment type="similarity">
    <text evidence="1">Belongs to the enoyl-CoA hydratase/isomerase family.</text>
</comment>
<evidence type="ECO:0000313" key="2">
    <source>
        <dbReference type="EMBL" id="SPC25565.1"/>
    </source>
</evidence>
<dbReference type="AlphaFoldDB" id="A0A7Z7NRC6"/>
<dbReference type="Pfam" id="PF00378">
    <property type="entry name" value="ECH_1"/>
    <property type="match status" value="1"/>
</dbReference>
<organism evidence="2 3">
    <name type="scientific">Cupriavidus taiwanensis</name>
    <dbReference type="NCBI Taxonomy" id="164546"/>
    <lineage>
        <taxon>Bacteria</taxon>
        <taxon>Pseudomonadati</taxon>
        <taxon>Pseudomonadota</taxon>
        <taxon>Betaproteobacteria</taxon>
        <taxon>Burkholderiales</taxon>
        <taxon>Burkholderiaceae</taxon>
        <taxon>Cupriavidus</taxon>
    </lineage>
</organism>